<reference evidence="3" key="1">
    <citation type="submission" date="2020-11" db="EMBL/GenBank/DDBJ databases">
        <authorList>
            <person name="Tran Van P."/>
        </authorList>
    </citation>
    <scope>NUCLEOTIDE SEQUENCE</scope>
</reference>
<dbReference type="EMBL" id="OB799310">
    <property type="protein sequence ID" value="CAD7435209.1"/>
    <property type="molecule type" value="Genomic_DNA"/>
</dbReference>
<gene>
    <name evidence="3" type="ORF">TMSB3V08_LOCUS11856</name>
</gene>
<feature type="compositionally biased region" description="Basic residues" evidence="2">
    <location>
        <begin position="175"/>
        <end position="184"/>
    </location>
</feature>
<sequence>MGNVNLPTRMTDGRIERPVKQFKVIGVRLVFARLNQVQQLRILSLSFSDWGKHFRDFAQHAQNCLDLLRTCIPMVMGSSNMRDKESATGFPEVLGDCSDDNGDLRRWVEYYLLKGVKSFSSRRETTPFTEGTESQRLVNGRRAWTCVQNQSEGTSHATRHAMHNEAMRSQSCMARRGRGNRKTTLRAGQKARVIETHGKFGEYLNTTSAEFIDEFNDMAVYMADIPIAQPSSECSLKFARLKNIDKMWLYGIHLSIQKVMPPAQTEACVNFQHVNRLLKESTLQLTEKAEKCKRFLQLYSSNTDPSKNASKRLDPQMLLKMFESQYLDQYTHLEDKAKCVTKSLAEMLPVFTRGLKEKSQHCIEDKTQLKEELKINSCDTSLPINLKTTEQNTPNYFVDLFKEYINKRFLECEKNILSRVEEKLDALEKKQDEKFDSILKQLKLLGSSTVNTL</sequence>
<name>A0A7R9EM27_9NEOP</name>
<organism evidence="3">
    <name type="scientific">Timema monikensis</name>
    <dbReference type="NCBI Taxonomy" id="170555"/>
    <lineage>
        <taxon>Eukaryota</taxon>
        <taxon>Metazoa</taxon>
        <taxon>Ecdysozoa</taxon>
        <taxon>Arthropoda</taxon>
        <taxon>Hexapoda</taxon>
        <taxon>Insecta</taxon>
        <taxon>Pterygota</taxon>
        <taxon>Neoptera</taxon>
        <taxon>Polyneoptera</taxon>
        <taxon>Phasmatodea</taxon>
        <taxon>Timematodea</taxon>
        <taxon>Timematoidea</taxon>
        <taxon>Timematidae</taxon>
        <taxon>Timema</taxon>
    </lineage>
</organism>
<keyword evidence="1" id="KW-0175">Coiled coil</keyword>
<evidence type="ECO:0000256" key="2">
    <source>
        <dbReference type="SAM" id="MobiDB-lite"/>
    </source>
</evidence>
<protein>
    <submittedName>
        <fullName evidence="3">Uncharacterized protein</fullName>
    </submittedName>
</protein>
<evidence type="ECO:0000256" key="1">
    <source>
        <dbReference type="SAM" id="Coils"/>
    </source>
</evidence>
<proteinExistence type="predicted"/>
<feature type="coiled-coil region" evidence="1">
    <location>
        <begin position="410"/>
        <end position="437"/>
    </location>
</feature>
<feature type="region of interest" description="Disordered" evidence="2">
    <location>
        <begin position="169"/>
        <end position="188"/>
    </location>
</feature>
<dbReference type="PANTHER" id="PTHR14787:SF1">
    <property type="entry name" value="ATPASE PAAT"/>
    <property type="match status" value="1"/>
</dbReference>
<evidence type="ECO:0000313" key="3">
    <source>
        <dbReference type="EMBL" id="CAD7435209.1"/>
    </source>
</evidence>
<dbReference type="AlphaFoldDB" id="A0A7R9EM27"/>
<dbReference type="PANTHER" id="PTHR14787">
    <property type="entry name" value="C10ORF188 FAMILY MEMBER"/>
    <property type="match status" value="1"/>
</dbReference>
<accession>A0A7R9EM27</accession>
<dbReference type="InterPro" id="IPR028043">
    <property type="entry name" value="PAAT-like"/>
</dbReference>